<dbReference type="STRING" id="641025.SAMN05421507_102699"/>
<protein>
    <submittedName>
        <fullName evidence="1">Uncharacterized protein</fullName>
    </submittedName>
</protein>
<organism evidence="1 2">
    <name type="scientific">Lentzea jiangxiensis</name>
    <dbReference type="NCBI Taxonomy" id="641025"/>
    <lineage>
        <taxon>Bacteria</taxon>
        <taxon>Bacillati</taxon>
        <taxon>Actinomycetota</taxon>
        <taxon>Actinomycetes</taxon>
        <taxon>Pseudonocardiales</taxon>
        <taxon>Pseudonocardiaceae</taxon>
        <taxon>Lentzea</taxon>
    </lineage>
</organism>
<evidence type="ECO:0000313" key="2">
    <source>
        <dbReference type="Proteomes" id="UP000199691"/>
    </source>
</evidence>
<proteinExistence type="predicted"/>
<name>A0A1H0JZK0_9PSEU</name>
<accession>A0A1H0JZK0</accession>
<gene>
    <name evidence="1" type="ORF">SAMN05421507_102699</name>
</gene>
<keyword evidence="2" id="KW-1185">Reference proteome</keyword>
<dbReference type="AlphaFoldDB" id="A0A1H0JZK0"/>
<evidence type="ECO:0000313" key="1">
    <source>
        <dbReference type="EMBL" id="SDO49084.1"/>
    </source>
</evidence>
<reference evidence="2" key="1">
    <citation type="submission" date="2016-10" db="EMBL/GenBank/DDBJ databases">
        <authorList>
            <person name="Varghese N."/>
            <person name="Submissions S."/>
        </authorList>
    </citation>
    <scope>NUCLEOTIDE SEQUENCE [LARGE SCALE GENOMIC DNA]</scope>
    <source>
        <strain evidence="2">CGMCC 4.6609</strain>
    </source>
</reference>
<dbReference type="Proteomes" id="UP000199691">
    <property type="component" value="Unassembled WGS sequence"/>
</dbReference>
<dbReference type="RefSeq" id="WP_090096641.1">
    <property type="nucleotide sequence ID" value="NZ_FNIX01000002.1"/>
</dbReference>
<sequence length="75" mass="8524">MTVVAQHVHRDGDRWGVTVRELIQAAVDEGRPVRLHWNEAGTEWDWPGNEFHTIVMPAVSEQLLADHNRWSGQAG</sequence>
<dbReference type="EMBL" id="FNIX01000002">
    <property type="protein sequence ID" value="SDO49084.1"/>
    <property type="molecule type" value="Genomic_DNA"/>
</dbReference>